<dbReference type="RefSeq" id="WP_188611339.1">
    <property type="nucleotide sequence ID" value="NZ_BMGG01000008.1"/>
</dbReference>
<sequence length="345" mass="37382">MIQFEWLWALALLPLPLLVRFLVPAAKPPRAGALRVPFFHALRQPGTPAGAWFGRRLWMLAALTLIWLLLVGAATRPTYVGRAVPIPVDGRDMVLAVDLSASMAREDLTRDGVPTDRLSVVKAVADDFIARREGDRIGLILFSGNAYIQAPLTFDRKVVRELLDEATIGLTGRETAIGDAIALAIRVLQSRPIDHRVLVLLTDGLNNSGVLEPLQAAELAREEHVKIYAIGVGADSQAVGQQVINPSLDLDEVSLAKIAEMTGGRYFRARDESGLAAIYQDINRIEPAAGEPLYLSPTVSLFQWPLGAALALSLLVGAMRLMPIGFRRRATTTDTADAARHGAPP</sequence>
<reference evidence="3" key="2">
    <citation type="submission" date="2020-09" db="EMBL/GenBank/DDBJ databases">
        <authorList>
            <person name="Sun Q."/>
            <person name="Zhou Y."/>
        </authorList>
    </citation>
    <scope>NUCLEOTIDE SEQUENCE</scope>
    <source>
        <strain evidence="3">CGMCC 1.12919</strain>
    </source>
</reference>
<dbReference type="PANTHER" id="PTHR22550">
    <property type="entry name" value="SPORE GERMINATION PROTEIN"/>
    <property type="match status" value="1"/>
</dbReference>
<dbReference type="CDD" id="cd01467">
    <property type="entry name" value="vWA_BatA_type"/>
    <property type="match status" value="1"/>
</dbReference>
<protein>
    <recommendedName>
        <fullName evidence="2">VWFA domain-containing protein</fullName>
    </recommendedName>
</protein>
<keyword evidence="1" id="KW-1133">Transmembrane helix</keyword>
<evidence type="ECO:0000313" key="3">
    <source>
        <dbReference type="EMBL" id="GGC81410.1"/>
    </source>
</evidence>
<dbReference type="InterPro" id="IPR050768">
    <property type="entry name" value="UPF0353/GerABKA_families"/>
</dbReference>
<feature type="transmembrane region" description="Helical" evidence="1">
    <location>
        <begin position="301"/>
        <end position="319"/>
    </location>
</feature>
<dbReference type="EMBL" id="BMGG01000008">
    <property type="protein sequence ID" value="GGC81410.1"/>
    <property type="molecule type" value="Genomic_DNA"/>
</dbReference>
<organism evidence="3 4">
    <name type="scientific">Chelatococcus reniformis</name>
    <dbReference type="NCBI Taxonomy" id="1494448"/>
    <lineage>
        <taxon>Bacteria</taxon>
        <taxon>Pseudomonadati</taxon>
        <taxon>Pseudomonadota</taxon>
        <taxon>Alphaproteobacteria</taxon>
        <taxon>Hyphomicrobiales</taxon>
        <taxon>Chelatococcaceae</taxon>
        <taxon>Chelatococcus</taxon>
    </lineage>
</organism>
<dbReference type="PANTHER" id="PTHR22550:SF18">
    <property type="entry name" value="VWFA DOMAIN-CONTAINING PROTEIN"/>
    <property type="match status" value="1"/>
</dbReference>
<dbReference type="InterPro" id="IPR036465">
    <property type="entry name" value="vWFA_dom_sf"/>
</dbReference>
<proteinExistence type="predicted"/>
<evidence type="ECO:0000256" key="1">
    <source>
        <dbReference type="SAM" id="Phobius"/>
    </source>
</evidence>
<dbReference type="PROSITE" id="PS50234">
    <property type="entry name" value="VWFA"/>
    <property type="match status" value="1"/>
</dbReference>
<dbReference type="SUPFAM" id="SSF53300">
    <property type="entry name" value="vWA-like"/>
    <property type="match status" value="1"/>
</dbReference>
<evidence type="ECO:0000313" key="4">
    <source>
        <dbReference type="Proteomes" id="UP000637002"/>
    </source>
</evidence>
<name>A0A916XLI4_9HYPH</name>
<feature type="transmembrane region" description="Helical" evidence="1">
    <location>
        <begin position="57"/>
        <end position="75"/>
    </location>
</feature>
<dbReference type="Proteomes" id="UP000637002">
    <property type="component" value="Unassembled WGS sequence"/>
</dbReference>
<comment type="caution">
    <text evidence="3">The sequence shown here is derived from an EMBL/GenBank/DDBJ whole genome shotgun (WGS) entry which is preliminary data.</text>
</comment>
<keyword evidence="4" id="KW-1185">Reference proteome</keyword>
<dbReference type="Gene3D" id="3.40.50.410">
    <property type="entry name" value="von Willebrand factor, type A domain"/>
    <property type="match status" value="1"/>
</dbReference>
<keyword evidence="1" id="KW-0812">Transmembrane</keyword>
<dbReference type="Pfam" id="PF00092">
    <property type="entry name" value="VWA"/>
    <property type="match status" value="1"/>
</dbReference>
<dbReference type="InterPro" id="IPR002035">
    <property type="entry name" value="VWF_A"/>
</dbReference>
<dbReference type="AlphaFoldDB" id="A0A916XLI4"/>
<feature type="transmembrane region" description="Helical" evidence="1">
    <location>
        <begin position="6"/>
        <end position="23"/>
    </location>
</feature>
<accession>A0A916XLI4</accession>
<dbReference type="InterPro" id="IPR033881">
    <property type="entry name" value="vWA_BatA_type"/>
</dbReference>
<keyword evidence="1" id="KW-0472">Membrane</keyword>
<gene>
    <name evidence="3" type="ORF">GCM10010994_44230</name>
</gene>
<evidence type="ECO:0000259" key="2">
    <source>
        <dbReference type="PROSITE" id="PS50234"/>
    </source>
</evidence>
<reference evidence="3" key="1">
    <citation type="journal article" date="2014" name="Int. J. Syst. Evol. Microbiol.">
        <title>Complete genome sequence of Corynebacterium casei LMG S-19264T (=DSM 44701T), isolated from a smear-ripened cheese.</title>
        <authorList>
            <consortium name="US DOE Joint Genome Institute (JGI-PGF)"/>
            <person name="Walter F."/>
            <person name="Albersmeier A."/>
            <person name="Kalinowski J."/>
            <person name="Ruckert C."/>
        </authorList>
    </citation>
    <scope>NUCLEOTIDE SEQUENCE</scope>
    <source>
        <strain evidence="3">CGMCC 1.12919</strain>
    </source>
</reference>
<dbReference type="SMART" id="SM00327">
    <property type="entry name" value="VWA"/>
    <property type="match status" value="1"/>
</dbReference>
<feature type="domain" description="VWFA" evidence="2">
    <location>
        <begin position="92"/>
        <end position="282"/>
    </location>
</feature>